<organism evidence="3 4">
    <name type="scientific">Mesorhizobium delmotii</name>
    <dbReference type="NCBI Taxonomy" id="1631247"/>
    <lineage>
        <taxon>Bacteria</taxon>
        <taxon>Pseudomonadati</taxon>
        <taxon>Pseudomonadota</taxon>
        <taxon>Alphaproteobacteria</taxon>
        <taxon>Hyphomicrobiales</taxon>
        <taxon>Phyllobacteriaceae</taxon>
        <taxon>Mesorhizobium</taxon>
    </lineage>
</organism>
<feature type="region of interest" description="Disordered" evidence="1">
    <location>
        <begin position="125"/>
        <end position="225"/>
    </location>
</feature>
<feature type="compositionally biased region" description="Basic residues" evidence="1">
    <location>
        <begin position="206"/>
        <end position="225"/>
    </location>
</feature>
<evidence type="ECO:0000256" key="1">
    <source>
        <dbReference type="SAM" id="MobiDB-lite"/>
    </source>
</evidence>
<evidence type="ECO:0000313" key="4">
    <source>
        <dbReference type="Proteomes" id="UP000245698"/>
    </source>
</evidence>
<sequence>MSLGQGAAWVAALIVCTAPIAAASQELRLTPAEIAAALAKGGAGAGTSGVAGIQTTVLYRDPTKPVLYVIEIRIPANTRIAAHRHRDDRTAVVVSGTWWFGYGLAADEAAVKPLPPGSFYAEPAGRATSPLPGPSPWSPTSAAWAPPTPNSPIPRGRRTLKAARPLQPNAGDTYGFAPHHSRPARRPTAYTGKCCSGDHRLPARPGRFRRLHGAARTGGQRRRGG</sequence>
<gene>
    <name evidence="3" type="ORF">BQ8482_380065</name>
</gene>
<dbReference type="EMBL" id="FUIG01000046">
    <property type="protein sequence ID" value="SJM33882.1"/>
    <property type="molecule type" value="Genomic_DNA"/>
</dbReference>
<proteinExistence type="predicted"/>
<feature type="signal peptide" evidence="2">
    <location>
        <begin position="1"/>
        <end position="23"/>
    </location>
</feature>
<accession>A0A2P9ARV1</accession>
<dbReference type="InterPro" id="IPR011051">
    <property type="entry name" value="RmlC_Cupin_sf"/>
</dbReference>
<evidence type="ECO:0000256" key="2">
    <source>
        <dbReference type="SAM" id="SignalP"/>
    </source>
</evidence>
<dbReference type="Gene3D" id="2.60.120.10">
    <property type="entry name" value="Jelly Rolls"/>
    <property type="match status" value="1"/>
</dbReference>
<keyword evidence="2" id="KW-0732">Signal</keyword>
<feature type="chain" id="PRO_5015148809" description="Cupin 2 conserved barrel domain-containing protein" evidence="2">
    <location>
        <begin position="24"/>
        <end position="225"/>
    </location>
</feature>
<dbReference type="CDD" id="cd06989">
    <property type="entry name" value="cupin_DRT102"/>
    <property type="match status" value="1"/>
</dbReference>
<name>A0A2P9ARV1_9HYPH</name>
<dbReference type="SUPFAM" id="SSF51182">
    <property type="entry name" value="RmlC-like cupins"/>
    <property type="match status" value="1"/>
</dbReference>
<evidence type="ECO:0000313" key="3">
    <source>
        <dbReference type="EMBL" id="SJM33882.1"/>
    </source>
</evidence>
<dbReference type="Proteomes" id="UP000245698">
    <property type="component" value="Unassembled WGS sequence"/>
</dbReference>
<dbReference type="AlphaFoldDB" id="A0A2P9ARV1"/>
<evidence type="ECO:0008006" key="5">
    <source>
        <dbReference type="Google" id="ProtNLM"/>
    </source>
</evidence>
<reference evidence="4" key="1">
    <citation type="submission" date="2016-12" db="EMBL/GenBank/DDBJ databases">
        <authorList>
            <person name="Brunel B."/>
        </authorList>
    </citation>
    <scope>NUCLEOTIDE SEQUENCE [LARGE SCALE GENOMIC DNA]</scope>
</reference>
<dbReference type="InterPro" id="IPR014710">
    <property type="entry name" value="RmlC-like_jellyroll"/>
</dbReference>
<protein>
    <recommendedName>
        <fullName evidence="5">Cupin 2 conserved barrel domain-containing protein</fullName>
    </recommendedName>
</protein>
<keyword evidence="4" id="KW-1185">Reference proteome</keyword>